<sequence>MVAHRAGNDLGALRAALDAGADLIEADVHAFRGRLEVRHLKSLGPRWLWERDELLLRRDIELYELPELVEAMGGEPRLLLDLKGIHPRLAGRVAAVLRDTCPDTVVTVCTQHWWMLRAFRELPSVRPVLSAGSRRGLRRLRSRLRSRPAYGACVHRRLLTPELVTELRRGAEVVLTWPVDNEDDLVKAHALGVDGMIGKDLRLFDPEH</sequence>
<dbReference type="CDD" id="cd08556">
    <property type="entry name" value="GDPD"/>
    <property type="match status" value="1"/>
</dbReference>
<dbReference type="EMBL" id="BAABAA010000016">
    <property type="protein sequence ID" value="GAA3592146.1"/>
    <property type="molecule type" value="Genomic_DNA"/>
</dbReference>
<organism evidence="1 2">
    <name type="scientific">Kribbella ginsengisoli</name>
    <dbReference type="NCBI Taxonomy" id="363865"/>
    <lineage>
        <taxon>Bacteria</taxon>
        <taxon>Bacillati</taxon>
        <taxon>Actinomycetota</taxon>
        <taxon>Actinomycetes</taxon>
        <taxon>Propionibacteriales</taxon>
        <taxon>Kribbellaceae</taxon>
        <taxon>Kribbella</taxon>
    </lineage>
</organism>
<proteinExistence type="predicted"/>
<evidence type="ECO:0000313" key="2">
    <source>
        <dbReference type="Proteomes" id="UP001501222"/>
    </source>
</evidence>
<reference evidence="2" key="1">
    <citation type="journal article" date="2019" name="Int. J. Syst. Evol. Microbiol.">
        <title>The Global Catalogue of Microorganisms (GCM) 10K type strain sequencing project: providing services to taxonomists for standard genome sequencing and annotation.</title>
        <authorList>
            <consortium name="The Broad Institute Genomics Platform"/>
            <consortium name="The Broad Institute Genome Sequencing Center for Infectious Disease"/>
            <person name="Wu L."/>
            <person name="Ma J."/>
        </authorList>
    </citation>
    <scope>NUCLEOTIDE SEQUENCE [LARGE SCALE GENOMIC DNA]</scope>
    <source>
        <strain evidence="2">JCM 16928</strain>
    </source>
</reference>
<gene>
    <name evidence="1" type="ORF">GCM10022235_74250</name>
</gene>
<evidence type="ECO:0008006" key="3">
    <source>
        <dbReference type="Google" id="ProtNLM"/>
    </source>
</evidence>
<dbReference type="Proteomes" id="UP001501222">
    <property type="component" value="Unassembled WGS sequence"/>
</dbReference>
<comment type="caution">
    <text evidence="1">The sequence shown here is derived from an EMBL/GenBank/DDBJ whole genome shotgun (WGS) entry which is preliminary data.</text>
</comment>
<protein>
    <recommendedName>
        <fullName evidence="3">Glycerophosphodiester phosphodiesterase</fullName>
    </recommendedName>
</protein>
<dbReference type="SUPFAM" id="SSF51695">
    <property type="entry name" value="PLC-like phosphodiesterases"/>
    <property type="match status" value="1"/>
</dbReference>
<dbReference type="InterPro" id="IPR017946">
    <property type="entry name" value="PLC-like_Pdiesterase_TIM-brl"/>
</dbReference>
<name>A0ABP6YXI0_9ACTN</name>
<dbReference type="Gene3D" id="3.20.20.190">
    <property type="entry name" value="Phosphatidylinositol (PI) phosphodiesterase"/>
    <property type="match status" value="1"/>
</dbReference>
<accession>A0ABP6YXI0</accession>
<keyword evidence="2" id="KW-1185">Reference proteome</keyword>
<evidence type="ECO:0000313" key="1">
    <source>
        <dbReference type="EMBL" id="GAA3592146.1"/>
    </source>
</evidence>